<dbReference type="RefSeq" id="WP_382166384.1">
    <property type="nucleotide sequence ID" value="NZ_JBHTBR010000002.1"/>
</dbReference>
<reference evidence="2" key="1">
    <citation type="journal article" date="2019" name="Int. J. Syst. Evol. Microbiol.">
        <title>The Global Catalogue of Microorganisms (GCM) 10K type strain sequencing project: providing services to taxonomists for standard genome sequencing and annotation.</title>
        <authorList>
            <consortium name="The Broad Institute Genomics Platform"/>
            <consortium name="The Broad Institute Genome Sequencing Center for Infectious Disease"/>
            <person name="Wu L."/>
            <person name="Ma J."/>
        </authorList>
    </citation>
    <scope>NUCLEOTIDE SEQUENCE [LARGE SCALE GENOMIC DNA]</scope>
    <source>
        <strain evidence="2">CCUG 51308</strain>
    </source>
</reference>
<accession>A0ABW2IJT6</accession>
<comment type="caution">
    <text evidence="1">The sequence shown here is derived from an EMBL/GenBank/DDBJ whole genome shotgun (WGS) entry which is preliminary data.</text>
</comment>
<evidence type="ECO:0000313" key="2">
    <source>
        <dbReference type="Proteomes" id="UP001596492"/>
    </source>
</evidence>
<name>A0ABW2IJT6_9PROT</name>
<evidence type="ECO:0000313" key="1">
    <source>
        <dbReference type="EMBL" id="MFC7291191.1"/>
    </source>
</evidence>
<evidence type="ECO:0008006" key="3">
    <source>
        <dbReference type="Google" id="ProtNLM"/>
    </source>
</evidence>
<gene>
    <name evidence="1" type="ORF">ACFQS8_06150</name>
</gene>
<sequence>MDDIITDADIRHENAVSRLGGTNKQCLHCGEEDARCLELHHLAGQKYHDDVVPLCRNCHRKISDTQLDHPDDLNAAMPVMFSIGRYLLGIADFLLMIAHRLQEFGQQLIEWAQGCELVPIEESVQ</sequence>
<proteinExistence type="predicted"/>
<protein>
    <recommendedName>
        <fullName evidence="3">HNH endonuclease</fullName>
    </recommendedName>
</protein>
<organism evidence="1 2">
    <name type="scientific">Hirschia litorea</name>
    <dbReference type="NCBI Taxonomy" id="1199156"/>
    <lineage>
        <taxon>Bacteria</taxon>
        <taxon>Pseudomonadati</taxon>
        <taxon>Pseudomonadota</taxon>
        <taxon>Alphaproteobacteria</taxon>
        <taxon>Hyphomonadales</taxon>
        <taxon>Hyphomonadaceae</taxon>
        <taxon>Hirschia</taxon>
    </lineage>
</organism>
<dbReference type="Proteomes" id="UP001596492">
    <property type="component" value="Unassembled WGS sequence"/>
</dbReference>
<keyword evidence="2" id="KW-1185">Reference proteome</keyword>
<dbReference type="EMBL" id="JBHTBR010000002">
    <property type="protein sequence ID" value="MFC7291191.1"/>
    <property type="molecule type" value="Genomic_DNA"/>
</dbReference>